<dbReference type="RefSeq" id="WP_146349919.1">
    <property type="nucleotide sequence ID" value="NZ_VOBR01000003.1"/>
</dbReference>
<evidence type="ECO:0000259" key="1">
    <source>
        <dbReference type="Pfam" id="PF01636"/>
    </source>
</evidence>
<evidence type="ECO:0000313" key="2">
    <source>
        <dbReference type="EMBL" id="TWP53508.1"/>
    </source>
</evidence>
<name>A0A563F173_9PSEU</name>
<organism evidence="2 3">
    <name type="scientific">Lentzea tibetensis</name>
    <dbReference type="NCBI Taxonomy" id="2591470"/>
    <lineage>
        <taxon>Bacteria</taxon>
        <taxon>Bacillati</taxon>
        <taxon>Actinomycetota</taxon>
        <taxon>Actinomycetes</taxon>
        <taxon>Pseudonocardiales</taxon>
        <taxon>Pseudonocardiaceae</taxon>
        <taxon>Lentzea</taxon>
    </lineage>
</organism>
<keyword evidence="2" id="KW-0808">Transferase</keyword>
<dbReference type="Proteomes" id="UP000316639">
    <property type="component" value="Unassembled WGS sequence"/>
</dbReference>
<evidence type="ECO:0000313" key="3">
    <source>
        <dbReference type="Proteomes" id="UP000316639"/>
    </source>
</evidence>
<protein>
    <submittedName>
        <fullName evidence="2">Phosphotransferase</fullName>
    </submittedName>
</protein>
<dbReference type="EMBL" id="VOBR01000003">
    <property type="protein sequence ID" value="TWP53508.1"/>
    <property type="molecule type" value="Genomic_DNA"/>
</dbReference>
<dbReference type="AlphaFoldDB" id="A0A563F173"/>
<accession>A0A563F173</accession>
<feature type="domain" description="Aminoglycoside phosphotransferase" evidence="1">
    <location>
        <begin position="226"/>
        <end position="288"/>
    </location>
</feature>
<dbReference type="GO" id="GO:0016740">
    <property type="term" value="F:transferase activity"/>
    <property type="evidence" value="ECO:0007669"/>
    <property type="project" value="UniProtKB-KW"/>
</dbReference>
<gene>
    <name evidence="2" type="ORF">FKR81_06030</name>
</gene>
<dbReference type="Gene3D" id="3.90.1200.10">
    <property type="match status" value="1"/>
</dbReference>
<dbReference type="OrthoDB" id="101887at2"/>
<dbReference type="InterPro" id="IPR002575">
    <property type="entry name" value="Aminoglycoside_PTrfase"/>
</dbReference>
<keyword evidence="3" id="KW-1185">Reference proteome</keyword>
<sequence length="347" mass="37478">MQERSVIALVSAPSGFAGAVGPFPVETPWWNHVEPVNAALEELLGVRTSVLRLISTTGRQAHGGTVTYHVEAHGEPDRTALHPGERPSCDAPHRMQWARLGGPCELVEWAEGHITRTGPAVQVRTWNLASIHRLPTAAGPVWLKAVAPFAADEAAVIGVVAAHDPALVPEVLASGPGRLLLADAPGEDCWDPSPELIRSVVPRLVAAQAALADTKPVLGRRPVPMPSFGLPDTLVHGDFHPGNWRTSEVVLDWADALWGHPSIDAARLIEYTDAHLHPLIVDVWAGAWREHFPKSDPVAALKVARPAARLLNAVRYQEFLDNIEDSERVYHEGDPAEELRAALSLTG</sequence>
<dbReference type="InterPro" id="IPR011009">
    <property type="entry name" value="Kinase-like_dom_sf"/>
</dbReference>
<proteinExistence type="predicted"/>
<dbReference type="SUPFAM" id="SSF56112">
    <property type="entry name" value="Protein kinase-like (PK-like)"/>
    <property type="match status" value="1"/>
</dbReference>
<dbReference type="Pfam" id="PF01636">
    <property type="entry name" value="APH"/>
    <property type="match status" value="1"/>
</dbReference>
<reference evidence="2 3" key="1">
    <citation type="submission" date="2019-07" db="EMBL/GenBank/DDBJ databases">
        <title>Lentzea xizangensis sp. nov., isolated from Qinghai-Tibetan Plateau Soils.</title>
        <authorList>
            <person name="Huang J."/>
        </authorList>
    </citation>
    <scope>NUCLEOTIDE SEQUENCE [LARGE SCALE GENOMIC DNA]</scope>
    <source>
        <strain evidence="2 3">FXJ1.1311</strain>
    </source>
</reference>
<comment type="caution">
    <text evidence="2">The sequence shown here is derived from an EMBL/GenBank/DDBJ whole genome shotgun (WGS) entry which is preliminary data.</text>
</comment>